<evidence type="ECO:0000256" key="3">
    <source>
        <dbReference type="ARBA" id="ARBA00022670"/>
    </source>
</evidence>
<evidence type="ECO:0000256" key="1">
    <source>
        <dbReference type="ARBA" id="ARBA00001947"/>
    </source>
</evidence>
<protein>
    <submittedName>
        <fullName evidence="11">Peptidase, m23/m37 family</fullName>
    </submittedName>
</protein>
<dbReference type="PANTHER" id="PTHR21666:SF288">
    <property type="entry name" value="CELL DIVISION PROTEIN YTFB"/>
    <property type="match status" value="1"/>
</dbReference>
<keyword evidence="5" id="KW-0378">Hydrolase</keyword>
<reference evidence="11" key="1">
    <citation type="journal article" date="2015" name="Proc. Natl. Acad. Sci. U.S.A.">
        <title>Networks of energetic and metabolic interactions define dynamics in microbial communities.</title>
        <authorList>
            <person name="Embree M."/>
            <person name="Liu J.K."/>
            <person name="Al-Bassam M.M."/>
            <person name="Zengler K."/>
        </authorList>
    </citation>
    <scope>NUCLEOTIDE SEQUENCE</scope>
</reference>
<comment type="cofactor">
    <cofactor evidence="1">
        <name>Zn(2+)</name>
        <dbReference type="ChEBI" id="CHEBI:29105"/>
    </cofactor>
</comment>
<dbReference type="AlphaFoldDB" id="A0A0W8G5D2"/>
<dbReference type="Gene3D" id="3.10.450.350">
    <property type="match status" value="1"/>
</dbReference>
<evidence type="ECO:0000256" key="7">
    <source>
        <dbReference type="ARBA" id="ARBA00023049"/>
    </source>
</evidence>
<keyword evidence="3" id="KW-0645">Protease</keyword>
<evidence type="ECO:0000313" key="11">
    <source>
        <dbReference type="EMBL" id="KUG28376.1"/>
    </source>
</evidence>
<organism evidence="11">
    <name type="scientific">hydrocarbon metagenome</name>
    <dbReference type="NCBI Taxonomy" id="938273"/>
    <lineage>
        <taxon>unclassified sequences</taxon>
        <taxon>metagenomes</taxon>
        <taxon>ecological metagenomes</taxon>
    </lineage>
</organism>
<dbReference type="InterPro" id="IPR016047">
    <property type="entry name" value="M23ase_b-sheet_dom"/>
</dbReference>
<feature type="compositionally biased region" description="Pro residues" evidence="8">
    <location>
        <begin position="458"/>
        <end position="467"/>
    </location>
</feature>
<evidence type="ECO:0000256" key="2">
    <source>
        <dbReference type="ARBA" id="ARBA00004196"/>
    </source>
</evidence>
<keyword evidence="7" id="KW-0482">Metalloprotease</keyword>
<keyword evidence="6" id="KW-0862">Zinc</keyword>
<dbReference type="PANTHER" id="PTHR21666">
    <property type="entry name" value="PEPTIDASE-RELATED"/>
    <property type="match status" value="1"/>
</dbReference>
<evidence type="ECO:0000256" key="5">
    <source>
        <dbReference type="ARBA" id="ARBA00022801"/>
    </source>
</evidence>
<name>A0A0W8G5D2_9ZZZZ</name>
<feature type="region of interest" description="Disordered" evidence="8">
    <location>
        <begin position="414"/>
        <end position="467"/>
    </location>
</feature>
<dbReference type="Gene3D" id="2.70.70.10">
    <property type="entry name" value="Glucose Permease (Domain IIA)"/>
    <property type="match status" value="1"/>
</dbReference>
<evidence type="ECO:0000256" key="4">
    <source>
        <dbReference type="ARBA" id="ARBA00022723"/>
    </source>
</evidence>
<feature type="domain" description="Csd3-like second N-terminal" evidence="10">
    <location>
        <begin position="150"/>
        <end position="269"/>
    </location>
</feature>
<evidence type="ECO:0000256" key="8">
    <source>
        <dbReference type="SAM" id="MobiDB-lite"/>
    </source>
</evidence>
<proteinExistence type="predicted"/>
<comment type="caution">
    <text evidence="11">The sequence shown here is derived from an EMBL/GenBank/DDBJ whole genome shotgun (WGS) entry which is preliminary data.</text>
</comment>
<dbReference type="SUPFAM" id="SSF51261">
    <property type="entry name" value="Duplicated hybrid motif"/>
    <property type="match status" value="1"/>
</dbReference>
<dbReference type="InterPro" id="IPR011055">
    <property type="entry name" value="Dup_hybrid_motif"/>
</dbReference>
<dbReference type="EMBL" id="LNQE01000224">
    <property type="protein sequence ID" value="KUG28376.1"/>
    <property type="molecule type" value="Genomic_DNA"/>
</dbReference>
<sequence length="467" mass="50593">MPRIGVALFAACVIGAFSLVVSAMFQGDPEDAVFLPEDRFTGISPSGLFEPEAACGPTEEVQEATVAAGDTMAAILGKYLSAADIETLSRESREFRLSRIQAGQPYRLTTRDGEFVSFEYVISPVERLVIRVERGEYLIDIEAEPQQFRVETASGTIGQNLFEAVKKSGEDAELAVNLADIFAWDIDFCKDLRQGDTFTVVVEKRYAGETLVGYGRILAAEFTNQGKTSRAFHFAGTSGKGGYFDEKGQALRKAFLRAPLSFRRISSGFTHSRLHPILKVPKPHLGIDYAAPAGTPVWSVGDGVVVEKGYNHAAGNYVTVRHNQTYTTRYNHFSGFAKGVAKGKTVRQGEVIGYVGSTGYATGPHLDFRMYKNGQAINVLENPKITADPVPAGRMAAFRAQVEPLLAMLQGTAKSRSVAQARPEPRPDTFAPPSAPSPVELFTPHLPPEPPTAAIQPRPSPRALPAG</sequence>
<dbReference type="Pfam" id="PF01551">
    <property type="entry name" value="Peptidase_M23"/>
    <property type="match status" value="1"/>
</dbReference>
<dbReference type="GO" id="GO:0006508">
    <property type="term" value="P:proteolysis"/>
    <property type="evidence" value="ECO:0007669"/>
    <property type="project" value="UniProtKB-KW"/>
</dbReference>
<dbReference type="Pfam" id="PF19425">
    <property type="entry name" value="Csd3_N2"/>
    <property type="match status" value="1"/>
</dbReference>
<evidence type="ECO:0000259" key="9">
    <source>
        <dbReference type="Pfam" id="PF01551"/>
    </source>
</evidence>
<dbReference type="InterPro" id="IPR050570">
    <property type="entry name" value="Cell_wall_metabolism_enzyme"/>
</dbReference>
<dbReference type="InterPro" id="IPR045834">
    <property type="entry name" value="Csd3_N2"/>
</dbReference>
<dbReference type="GO" id="GO:0004222">
    <property type="term" value="F:metalloendopeptidase activity"/>
    <property type="evidence" value="ECO:0007669"/>
    <property type="project" value="TreeGrafter"/>
</dbReference>
<evidence type="ECO:0000259" key="10">
    <source>
        <dbReference type="Pfam" id="PF19425"/>
    </source>
</evidence>
<gene>
    <name evidence="11" type="ORF">ASZ90_001746</name>
</gene>
<accession>A0A0W8G5D2</accession>
<feature type="domain" description="M23ase beta-sheet core" evidence="9">
    <location>
        <begin position="283"/>
        <end position="378"/>
    </location>
</feature>
<dbReference type="GO" id="GO:0046872">
    <property type="term" value="F:metal ion binding"/>
    <property type="evidence" value="ECO:0007669"/>
    <property type="project" value="UniProtKB-KW"/>
</dbReference>
<evidence type="ECO:0000256" key="6">
    <source>
        <dbReference type="ARBA" id="ARBA00022833"/>
    </source>
</evidence>
<comment type="subcellular location">
    <subcellularLocation>
        <location evidence="2">Cell envelope</location>
    </subcellularLocation>
</comment>
<dbReference type="CDD" id="cd12797">
    <property type="entry name" value="M23_peptidase"/>
    <property type="match status" value="1"/>
</dbReference>
<keyword evidence="4" id="KW-0479">Metal-binding</keyword>
<dbReference type="GO" id="GO:0030313">
    <property type="term" value="C:cell envelope"/>
    <property type="evidence" value="ECO:0007669"/>
    <property type="project" value="UniProtKB-SubCell"/>
</dbReference>